<dbReference type="Pfam" id="PF01865">
    <property type="entry name" value="PhoU_div"/>
    <property type="match status" value="1"/>
</dbReference>
<dbReference type="PANTHER" id="PTHR37298">
    <property type="entry name" value="UPF0111 PROTEIN YKAA"/>
    <property type="match status" value="1"/>
</dbReference>
<reference evidence="2 3" key="1">
    <citation type="submission" date="2018-11" db="EMBL/GenBank/DDBJ databases">
        <title>Genome sequencing and assembly of Clostridium tagluense strain A121.</title>
        <authorList>
            <person name="Murakami T."/>
            <person name="Segawa T."/>
            <person name="Shcherbakova V.A."/>
            <person name="Mori H."/>
            <person name="Yoshimura Y."/>
        </authorList>
    </citation>
    <scope>NUCLEOTIDE SEQUENCE [LARGE SCALE GENOMIC DNA]</scope>
    <source>
        <strain evidence="2 3">A121</strain>
    </source>
</reference>
<dbReference type="InterPro" id="IPR052912">
    <property type="entry name" value="UPF0111_domain"/>
</dbReference>
<keyword evidence="3" id="KW-1185">Reference proteome</keyword>
<dbReference type="Gene3D" id="1.20.58.220">
    <property type="entry name" value="Phosphate transport system protein phou homolog 2, domain 2"/>
    <property type="match status" value="1"/>
</dbReference>
<dbReference type="PANTHER" id="PTHR37298:SF1">
    <property type="entry name" value="UPF0111 PROTEIN YKAA"/>
    <property type="match status" value="1"/>
</dbReference>
<sequence length="207" mass="23847">MFNFKPKDNVFFELFSKGAEIFNTSAKELKLLINELDNPGVRLDKLTQLEHEGDLVTHELIEYTKKMFITPLDREDIFNITKGIDNITDGIESTAHLVYMYNLTSVTPEAVELIDKLVDVTTELVHVISELKHLSKSTLLVEKIIYVNTLENEADLIYRKAMRNLFENPKDLLSVMKLKDLYHHLEDSIDACEKLANEIRGVVMKYA</sequence>
<dbReference type="SUPFAM" id="SSF109755">
    <property type="entry name" value="PhoU-like"/>
    <property type="match status" value="1"/>
</dbReference>
<evidence type="ECO:0000313" key="2">
    <source>
        <dbReference type="EMBL" id="GCD10665.1"/>
    </source>
</evidence>
<dbReference type="EMBL" id="BHYK01000011">
    <property type="protein sequence ID" value="GCD10665.1"/>
    <property type="molecule type" value="Genomic_DNA"/>
</dbReference>
<dbReference type="AlphaFoldDB" id="A0A401UMA6"/>
<organism evidence="2 3">
    <name type="scientific">Clostridium tagluense</name>
    <dbReference type="NCBI Taxonomy" id="360422"/>
    <lineage>
        <taxon>Bacteria</taxon>
        <taxon>Bacillati</taxon>
        <taxon>Bacillota</taxon>
        <taxon>Clostridia</taxon>
        <taxon>Eubacteriales</taxon>
        <taxon>Clostridiaceae</taxon>
        <taxon>Clostridium</taxon>
    </lineage>
</organism>
<comment type="caution">
    <text evidence="2">The sequence shown here is derived from an EMBL/GenBank/DDBJ whole genome shotgun (WGS) entry which is preliminary data.</text>
</comment>
<accession>A0A401UMA6</accession>
<dbReference type="InterPro" id="IPR038078">
    <property type="entry name" value="PhoU-like_sf"/>
</dbReference>
<dbReference type="RefSeq" id="WP_125001680.1">
    <property type="nucleotide sequence ID" value="NZ_BHYK01000011.1"/>
</dbReference>
<dbReference type="InterPro" id="IPR018445">
    <property type="entry name" value="Put_Phosphate_transp_reg"/>
</dbReference>
<gene>
    <name evidence="2" type="ORF">Ctaglu_22880</name>
</gene>
<protein>
    <submittedName>
        <fullName evidence="2">Phosphate transport regulator</fullName>
    </submittedName>
</protein>
<dbReference type="Proteomes" id="UP000287872">
    <property type="component" value="Unassembled WGS sequence"/>
</dbReference>
<name>A0A401UMA6_9CLOT</name>
<evidence type="ECO:0000256" key="1">
    <source>
        <dbReference type="ARBA" id="ARBA00008591"/>
    </source>
</evidence>
<comment type="similarity">
    <text evidence="1">Belongs to the UPF0111 family.</text>
</comment>
<evidence type="ECO:0000313" key="3">
    <source>
        <dbReference type="Proteomes" id="UP000287872"/>
    </source>
</evidence>
<dbReference type="OrthoDB" id="9797568at2"/>
<dbReference type="GeneID" id="77241920"/>
<proteinExistence type="inferred from homology"/>